<dbReference type="InterPro" id="IPR036930">
    <property type="entry name" value="WGR_dom_sf"/>
</dbReference>
<dbReference type="PROSITE" id="PS50172">
    <property type="entry name" value="BRCT"/>
    <property type="match status" value="1"/>
</dbReference>
<feature type="domain" description="WGR" evidence="3">
    <location>
        <begin position="201"/>
        <end position="303"/>
    </location>
</feature>
<dbReference type="SUPFAM" id="SSF52113">
    <property type="entry name" value="BRCT domain"/>
    <property type="match status" value="1"/>
</dbReference>
<dbReference type="CDD" id="cd00027">
    <property type="entry name" value="BRCT"/>
    <property type="match status" value="1"/>
</dbReference>
<dbReference type="Proteomes" id="UP001271007">
    <property type="component" value="Unassembled WGS sequence"/>
</dbReference>
<evidence type="ECO:0000256" key="1">
    <source>
        <dbReference type="SAM" id="MobiDB-lite"/>
    </source>
</evidence>
<dbReference type="Pfam" id="PF00533">
    <property type="entry name" value="BRCT"/>
    <property type="match status" value="1"/>
</dbReference>
<feature type="compositionally biased region" description="Polar residues" evidence="1">
    <location>
        <begin position="593"/>
        <end position="611"/>
    </location>
</feature>
<evidence type="ECO:0000259" key="3">
    <source>
        <dbReference type="PROSITE" id="PS51977"/>
    </source>
</evidence>
<dbReference type="Gene3D" id="3.40.50.10190">
    <property type="entry name" value="BRCT domain"/>
    <property type="match status" value="1"/>
</dbReference>
<feature type="region of interest" description="Disordered" evidence="1">
    <location>
        <begin position="593"/>
        <end position="613"/>
    </location>
</feature>
<evidence type="ECO:0000313" key="5">
    <source>
        <dbReference type="Proteomes" id="UP001271007"/>
    </source>
</evidence>
<accession>A0AAJ0DL89</accession>
<evidence type="ECO:0000259" key="2">
    <source>
        <dbReference type="PROSITE" id="PS50172"/>
    </source>
</evidence>
<reference evidence="4" key="1">
    <citation type="submission" date="2023-04" db="EMBL/GenBank/DDBJ databases">
        <title>Black Yeasts Isolated from many extreme environments.</title>
        <authorList>
            <person name="Coleine C."/>
            <person name="Stajich J.E."/>
            <person name="Selbmann L."/>
        </authorList>
    </citation>
    <scope>NUCLEOTIDE SEQUENCE</scope>
    <source>
        <strain evidence="4">CCFEE 5312</strain>
    </source>
</reference>
<proteinExistence type="predicted"/>
<keyword evidence="5" id="KW-1185">Reference proteome</keyword>
<dbReference type="SUPFAM" id="SSF142921">
    <property type="entry name" value="WGR domain-like"/>
    <property type="match status" value="1"/>
</dbReference>
<dbReference type="AlphaFoldDB" id="A0AAJ0DL89"/>
<sequence>MAKGSRALTAYAVVFAGFSAEERRKANGWLTSMNCRVTAGVTNNTTHVIASQPAWNKGHKILEAAFTENEGRAKSGDKDKTPIKIVSLTWAEDCSTNRSKKAEGPYLCERIWRKDKDGGSKAASSAGGAVKEVKTVPAMLLQETGVHVDWREEERTRRMEDEIENRKTLEKKARLQEDREEHARLHAKGAKKARNEIFTENHHLYTDSTGFKYDVMITKVDTRHNRNERYSLTIQIYESNAKPRTYATNVQFAGTDILPTNNLLASIGTNFHTAFHVFKSYFKEKTGVKWDDRVTYALERAKREKRERGAGTVSEAGTRAGQPVPSIALPVKVKDFEHRLFEYHPPKFGPRGKMSKEKMAELERMGMGVRKDEPAKGREHVEAWMSGANGAATPKTGSPAAEIVQQASTNAGEPIDLTAADEAVVMRSQDEEKNIFRHAEVDKEQLNDLVDETYPFEQDYDNFNFENFGANNTLPNTANDTAPVDFIYDNENHFTDPTTSHDNDMLENTAVGSPEPAAATENDPMHIDFNTTTADPAVTEHDLENFDFGLEQLNHAEEEGEDIDFSDLLHNDDDPEPEATVDAKQMTSFNLPPSEVQESFQPGTQDVGETQTAERGRGEFEELMAHDLPLDFGHNDAEGVEHDATATSEPEPEVGVEAHTYAEPEVEAPAAMPKGLNLGKSLLGGLNFGTSMLGKRKKGVEVEDEGEGEVAKKVKMEEYAGEAVGEEERGGGDVGSLLDAQLNGEGTKEVSGGLEG</sequence>
<gene>
    <name evidence="4" type="ORF">LTR09_006604</name>
</gene>
<feature type="region of interest" description="Disordered" evidence="1">
    <location>
        <begin position="722"/>
        <end position="756"/>
    </location>
</feature>
<feature type="domain" description="BRCT" evidence="2">
    <location>
        <begin position="3"/>
        <end position="108"/>
    </location>
</feature>
<dbReference type="InterPro" id="IPR001357">
    <property type="entry name" value="BRCT_dom"/>
</dbReference>
<name>A0AAJ0DL89_9PEZI</name>
<dbReference type="PROSITE" id="PS51977">
    <property type="entry name" value="WGR"/>
    <property type="match status" value="1"/>
</dbReference>
<dbReference type="EMBL" id="JAWDJX010000021">
    <property type="protein sequence ID" value="KAK3052394.1"/>
    <property type="molecule type" value="Genomic_DNA"/>
</dbReference>
<dbReference type="InterPro" id="IPR036420">
    <property type="entry name" value="BRCT_dom_sf"/>
</dbReference>
<dbReference type="InterPro" id="IPR008893">
    <property type="entry name" value="WGR_domain"/>
</dbReference>
<comment type="caution">
    <text evidence="4">The sequence shown here is derived from an EMBL/GenBank/DDBJ whole genome shotgun (WGS) entry which is preliminary data.</text>
</comment>
<organism evidence="4 5">
    <name type="scientific">Extremus antarcticus</name>
    <dbReference type="NCBI Taxonomy" id="702011"/>
    <lineage>
        <taxon>Eukaryota</taxon>
        <taxon>Fungi</taxon>
        <taxon>Dikarya</taxon>
        <taxon>Ascomycota</taxon>
        <taxon>Pezizomycotina</taxon>
        <taxon>Dothideomycetes</taxon>
        <taxon>Dothideomycetidae</taxon>
        <taxon>Mycosphaerellales</taxon>
        <taxon>Extremaceae</taxon>
        <taxon>Extremus</taxon>
    </lineage>
</organism>
<protein>
    <recommendedName>
        <fullName evidence="6">BRCT domain-containing protein</fullName>
    </recommendedName>
</protein>
<evidence type="ECO:0008006" key="6">
    <source>
        <dbReference type="Google" id="ProtNLM"/>
    </source>
</evidence>
<evidence type="ECO:0000313" key="4">
    <source>
        <dbReference type="EMBL" id="KAK3052394.1"/>
    </source>
</evidence>